<gene>
    <name evidence="3" type="ORF">ACFO5R_08485</name>
</gene>
<dbReference type="InterPro" id="IPR055768">
    <property type="entry name" value="DUF7344"/>
</dbReference>
<protein>
    <submittedName>
        <fullName evidence="3">Helix-turn-helix domain-containing protein</fullName>
    </submittedName>
</protein>
<dbReference type="Proteomes" id="UP001595898">
    <property type="component" value="Unassembled WGS sequence"/>
</dbReference>
<dbReference type="InterPro" id="IPR036388">
    <property type="entry name" value="WH-like_DNA-bd_sf"/>
</dbReference>
<proteinExistence type="predicted"/>
<dbReference type="Pfam" id="PF24035">
    <property type="entry name" value="DUF7344"/>
    <property type="match status" value="1"/>
</dbReference>
<feature type="region of interest" description="Disordered" evidence="1">
    <location>
        <begin position="1"/>
        <end position="28"/>
    </location>
</feature>
<reference evidence="3 4" key="1">
    <citation type="journal article" date="2019" name="Int. J. Syst. Evol. Microbiol.">
        <title>The Global Catalogue of Microorganisms (GCM) 10K type strain sequencing project: providing services to taxonomists for standard genome sequencing and annotation.</title>
        <authorList>
            <consortium name="The Broad Institute Genomics Platform"/>
            <consortium name="The Broad Institute Genome Sequencing Center for Infectious Disease"/>
            <person name="Wu L."/>
            <person name="Ma J."/>
        </authorList>
    </citation>
    <scope>NUCLEOTIDE SEQUENCE [LARGE SCALE GENOMIC DNA]</scope>
    <source>
        <strain evidence="3 4">WLHS5</strain>
    </source>
</reference>
<name>A0ABD5PND5_9EURY</name>
<evidence type="ECO:0000259" key="2">
    <source>
        <dbReference type="Pfam" id="PF24035"/>
    </source>
</evidence>
<evidence type="ECO:0000313" key="4">
    <source>
        <dbReference type="Proteomes" id="UP001595898"/>
    </source>
</evidence>
<dbReference type="RefSeq" id="WP_250141370.1">
    <property type="nucleotide sequence ID" value="NZ_JALIQP010000004.1"/>
</dbReference>
<dbReference type="InterPro" id="IPR036390">
    <property type="entry name" value="WH_DNA-bd_sf"/>
</dbReference>
<keyword evidence="4" id="KW-1185">Reference proteome</keyword>
<dbReference type="AlphaFoldDB" id="A0ABD5PND5"/>
<feature type="compositionally biased region" description="Polar residues" evidence="1">
    <location>
        <begin position="136"/>
        <end position="145"/>
    </location>
</feature>
<comment type="caution">
    <text evidence="3">The sequence shown here is derived from an EMBL/GenBank/DDBJ whole genome shotgun (WGS) entry which is preliminary data.</text>
</comment>
<sequence>MIPLVSDPESLSTPSLPSSDETDASFDALADPRRRAVLRALEGTERPVSLDELADRVSLAERSDERDPIAEWGDALLGSQRRVLISLRHVHVPKLADVGAVDFDADANTVAMRDPGAELLARLDPIEGTGDDTSRPESVTGDSVR</sequence>
<dbReference type="Gene3D" id="1.10.10.10">
    <property type="entry name" value="Winged helix-like DNA-binding domain superfamily/Winged helix DNA-binding domain"/>
    <property type="match status" value="1"/>
</dbReference>
<feature type="region of interest" description="Disordered" evidence="1">
    <location>
        <begin position="121"/>
        <end position="145"/>
    </location>
</feature>
<dbReference type="SUPFAM" id="SSF46785">
    <property type="entry name" value="Winged helix' DNA-binding domain"/>
    <property type="match status" value="1"/>
</dbReference>
<evidence type="ECO:0000313" key="3">
    <source>
        <dbReference type="EMBL" id="MFC4541961.1"/>
    </source>
</evidence>
<dbReference type="EMBL" id="JBHSFA010000005">
    <property type="protein sequence ID" value="MFC4541961.1"/>
    <property type="molecule type" value="Genomic_DNA"/>
</dbReference>
<feature type="domain" description="DUF7344" evidence="2">
    <location>
        <begin position="26"/>
        <end position="110"/>
    </location>
</feature>
<evidence type="ECO:0000256" key="1">
    <source>
        <dbReference type="SAM" id="MobiDB-lite"/>
    </source>
</evidence>
<accession>A0ABD5PND5</accession>
<organism evidence="3 4">
    <name type="scientific">Halosolutus amylolyticus</name>
    <dbReference type="NCBI Taxonomy" id="2932267"/>
    <lineage>
        <taxon>Archaea</taxon>
        <taxon>Methanobacteriati</taxon>
        <taxon>Methanobacteriota</taxon>
        <taxon>Stenosarchaea group</taxon>
        <taxon>Halobacteria</taxon>
        <taxon>Halobacteriales</taxon>
        <taxon>Natrialbaceae</taxon>
        <taxon>Halosolutus</taxon>
    </lineage>
</organism>
<feature type="compositionally biased region" description="Low complexity" evidence="1">
    <location>
        <begin position="1"/>
        <end position="19"/>
    </location>
</feature>